<protein>
    <submittedName>
        <fullName evidence="9">Duplicated orphan permease</fullName>
    </submittedName>
</protein>
<evidence type="ECO:0000256" key="5">
    <source>
        <dbReference type="ARBA" id="ARBA00023136"/>
    </source>
</evidence>
<name>A0A1I0S5I2_9BACT</name>
<dbReference type="InterPro" id="IPR025857">
    <property type="entry name" value="MacB_PCD"/>
</dbReference>
<reference evidence="10" key="1">
    <citation type="submission" date="2016-10" db="EMBL/GenBank/DDBJ databases">
        <authorList>
            <person name="Varghese N."/>
            <person name="Submissions S."/>
        </authorList>
    </citation>
    <scope>NUCLEOTIDE SEQUENCE [LARGE SCALE GENOMIC DNA]</scope>
    <source>
        <strain evidence="10">DSM 3695</strain>
    </source>
</reference>
<dbReference type="Pfam" id="PF02687">
    <property type="entry name" value="FtsX"/>
    <property type="match status" value="2"/>
</dbReference>
<dbReference type="STRING" id="29529.SAMN04488122_3634"/>
<feature type="domain" description="ABC3 transporter permease C-terminal" evidence="7">
    <location>
        <begin position="689"/>
        <end position="798"/>
    </location>
</feature>
<feature type="transmembrane region" description="Helical" evidence="6">
    <location>
        <begin position="390"/>
        <end position="420"/>
    </location>
</feature>
<dbReference type="GO" id="GO:0005886">
    <property type="term" value="C:plasma membrane"/>
    <property type="evidence" value="ECO:0007669"/>
    <property type="project" value="UniProtKB-SubCell"/>
</dbReference>
<organism evidence="9 10">
    <name type="scientific">Chitinophaga arvensicola</name>
    <dbReference type="NCBI Taxonomy" id="29529"/>
    <lineage>
        <taxon>Bacteria</taxon>
        <taxon>Pseudomonadati</taxon>
        <taxon>Bacteroidota</taxon>
        <taxon>Chitinophagia</taxon>
        <taxon>Chitinophagales</taxon>
        <taxon>Chitinophagaceae</taxon>
        <taxon>Chitinophaga</taxon>
    </lineage>
</organism>
<evidence type="ECO:0000259" key="7">
    <source>
        <dbReference type="Pfam" id="PF02687"/>
    </source>
</evidence>
<evidence type="ECO:0000313" key="9">
    <source>
        <dbReference type="EMBL" id="SEW49916.1"/>
    </source>
</evidence>
<evidence type="ECO:0000256" key="1">
    <source>
        <dbReference type="ARBA" id="ARBA00004651"/>
    </source>
</evidence>
<dbReference type="EMBL" id="FOJG01000002">
    <property type="protein sequence ID" value="SEW49916.1"/>
    <property type="molecule type" value="Genomic_DNA"/>
</dbReference>
<sequence>MINSYLKTTFRSITRKRTFTILNIAGLATGIAAALIIFLVISYERSFDSYHAAADRIYRVTTNVINRSNGEVTSRLSNVNWEMADKMKSDFPAVDKAALISFQGGAQMYVPSKGTSDEKKFKQTGIFYTTPDLYNILDYTWLAGNAAGLNDPHTAVISEKTARAYFGDVQSAVGRTILMWSYRVPFQVTGVFKDLPTNTDLPVEVGLSYNVLKTLTPDQFLPGSPWETSQGYAQCFVLLKDNAQRSSITAGLPAFAARYYKASTTQLAQLQLQPLSAMHMDKRYHNFITGNLSSRELWALALIGCFLLLVACINFINLATALSVNRAKEIGVRKVLGSNRVQLFSQFLLETAVITLCAIAVAIIITIIALPYTGQLIDRELSLSLLNSPSLWAAVLGCAVLVTLLSGFYPGMIVSGFNPVTALKSKISIKSTGGVSLRRGLVVFQFVIAQLLVIGTLVVVKQMDYISHQSMGFNKDAVVLVNLPSDSTLKLKYEYLKTSMSELPGVSAVSLCTDAPTADWIFLQDFYFDSQPEKAPFKIGVKPGDADFYRTFDIKLKAGRLPYPSDTLREIVVNETTVKKLGLSSPENIIGKILTTTEHQSFPIVGVINDFNSKSLHEAITPLFMGSQRGAYEYIALRLDPTKISATLKKVEQTFTGIYPTYLYDLSFVDERVQSFYEADVITAKLFQLFAGIAVFISCLGLYGLISFMVTNRTREVGIRKVLGASVNNILFLFSKEFMLLIGIAFVISAPLGYYFMQGWLSGFYYHTAIGAGIFVSAIVLSLLMAWATVGYKALKAALSNPVKNLREN</sequence>
<comment type="subcellular location">
    <subcellularLocation>
        <location evidence="1">Cell membrane</location>
        <topology evidence="1">Multi-pass membrane protein</topology>
    </subcellularLocation>
</comment>
<keyword evidence="5 6" id="KW-0472">Membrane</keyword>
<dbReference type="PANTHER" id="PTHR30572">
    <property type="entry name" value="MEMBRANE COMPONENT OF TRANSPORTER-RELATED"/>
    <property type="match status" value="1"/>
</dbReference>
<feature type="transmembrane region" description="Helical" evidence="6">
    <location>
        <begin position="441"/>
        <end position="460"/>
    </location>
</feature>
<dbReference type="InterPro" id="IPR003838">
    <property type="entry name" value="ABC3_permease_C"/>
</dbReference>
<keyword evidence="4 6" id="KW-1133">Transmembrane helix</keyword>
<dbReference type="Pfam" id="PF12704">
    <property type="entry name" value="MacB_PCD"/>
    <property type="match status" value="2"/>
</dbReference>
<keyword evidence="10" id="KW-1185">Reference proteome</keyword>
<accession>A0A1I0S5I2</accession>
<dbReference type="RefSeq" id="WP_143059206.1">
    <property type="nucleotide sequence ID" value="NZ_FOJG01000002.1"/>
</dbReference>
<evidence type="ECO:0000259" key="8">
    <source>
        <dbReference type="Pfam" id="PF12704"/>
    </source>
</evidence>
<feature type="domain" description="MacB-like periplasmic core" evidence="8">
    <location>
        <begin position="20"/>
        <end position="249"/>
    </location>
</feature>
<feature type="domain" description="MacB-like periplasmic core" evidence="8">
    <location>
        <begin position="451"/>
        <end position="649"/>
    </location>
</feature>
<dbReference type="Proteomes" id="UP000199310">
    <property type="component" value="Unassembled WGS sequence"/>
</dbReference>
<evidence type="ECO:0000313" key="10">
    <source>
        <dbReference type="Proteomes" id="UP000199310"/>
    </source>
</evidence>
<evidence type="ECO:0000256" key="6">
    <source>
        <dbReference type="SAM" id="Phobius"/>
    </source>
</evidence>
<feature type="transmembrane region" description="Helical" evidence="6">
    <location>
        <begin position="297"/>
        <end position="322"/>
    </location>
</feature>
<evidence type="ECO:0000256" key="4">
    <source>
        <dbReference type="ARBA" id="ARBA00022989"/>
    </source>
</evidence>
<evidence type="ECO:0000256" key="3">
    <source>
        <dbReference type="ARBA" id="ARBA00022692"/>
    </source>
</evidence>
<dbReference type="PANTHER" id="PTHR30572:SF18">
    <property type="entry name" value="ABC-TYPE MACROLIDE FAMILY EXPORT SYSTEM PERMEASE COMPONENT 2"/>
    <property type="match status" value="1"/>
</dbReference>
<keyword evidence="3 6" id="KW-0812">Transmembrane</keyword>
<feature type="domain" description="ABC3 transporter permease C-terminal" evidence="7">
    <location>
        <begin position="302"/>
        <end position="419"/>
    </location>
</feature>
<gene>
    <name evidence="9" type="ORF">SAMN04488122_3634</name>
</gene>
<dbReference type="InterPro" id="IPR050250">
    <property type="entry name" value="Macrolide_Exporter_MacB"/>
</dbReference>
<dbReference type="AlphaFoldDB" id="A0A1I0S5I2"/>
<feature type="transmembrane region" description="Helical" evidence="6">
    <location>
        <begin position="343"/>
        <end position="370"/>
    </location>
</feature>
<feature type="transmembrane region" description="Helical" evidence="6">
    <location>
        <begin position="686"/>
        <end position="711"/>
    </location>
</feature>
<proteinExistence type="predicted"/>
<dbReference type="OrthoDB" id="1451596at2"/>
<feature type="transmembrane region" description="Helical" evidence="6">
    <location>
        <begin position="738"/>
        <end position="757"/>
    </location>
</feature>
<feature type="transmembrane region" description="Helical" evidence="6">
    <location>
        <begin position="21"/>
        <end position="43"/>
    </location>
</feature>
<feature type="transmembrane region" description="Helical" evidence="6">
    <location>
        <begin position="769"/>
        <end position="790"/>
    </location>
</feature>
<dbReference type="GO" id="GO:0022857">
    <property type="term" value="F:transmembrane transporter activity"/>
    <property type="evidence" value="ECO:0007669"/>
    <property type="project" value="TreeGrafter"/>
</dbReference>
<keyword evidence="2" id="KW-1003">Cell membrane</keyword>
<evidence type="ECO:0000256" key="2">
    <source>
        <dbReference type="ARBA" id="ARBA00022475"/>
    </source>
</evidence>